<proteinExistence type="inferred from homology"/>
<dbReference type="PANTHER" id="PTHR10758">
    <property type="entry name" value="26S PROTEASOME NON-ATPASE REGULATORY SUBUNIT 3/COP9 SIGNALOSOME COMPLEX SUBUNIT 3"/>
    <property type="match status" value="1"/>
</dbReference>
<evidence type="ECO:0000256" key="3">
    <source>
        <dbReference type="ARBA" id="ARBA00007084"/>
    </source>
</evidence>
<dbReference type="Pfam" id="PF01399">
    <property type="entry name" value="PCI"/>
    <property type="match status" value="1"/>
</dbReference>
<accession>A0A6A6YG13</accession>
<dbReference type="GO" id="GO:0005737">
    <property type="term" value="C:cytoplasm"/>
    <property type="evidence" value="ECO:0007669"/>
    <property type="project" value="UniProtKB-SubCell"/>
</dbReference>
<feature type="domain" description="COP9 signalosome complex subunit 3 N-terminal helical repeats" evidence="9">
    <location>
        <begin position="44"/>
        <end position="295"/>
    </location>
</feature>
<sequence>MADSLSICFSFEPTSPNIKSNLDLDRHIRSHVAAVSHIPSSAFLKNIDTPQDFLEILNPSVNSIPYAYTLLHRIQTHDWPKGPKSVPDTFRPGGGSWGKLVEFLESFDPVQMRYIGDVWRRLVEYCDRVARAMGTPGIAISPVRSAMLQLDPSTGTFTSNHLLFMRTCLEAGSYTAALPILDNYIYNLPQNIAKALIEIEGSVPCAETSTSSDFITTRSGHSEKITLADLHEYYMLGAIAYIGARKFKQALLFLEHILITPSANIANGIMWEAYKKWVILGCLVNGAPSATPKTANSSAMKQLRAASKAYDALTEAFQMHGPKLRAQAEVGVQTWAEDGNTGLVSELVDHQMRLAVIKLKDTYSAIPLTHVAKFLGFSMQEAEAYIRNLVARGYLNASLDHTPGPNGSLVLRFYTDPTEGPLAKSEKEQYLELLQQTAQTNKLAEQVKAADYRLSLNKDYLEHVRRLNKKAAASAAAGDAMDVTWDDAEPEEDIMGDLIM</sequence>
<dbReference type="EMBL" id="MU003704">
    <property type="protein sequence ID" value="KAF2807680.1"/>
    <property type="molecule type" value="Genomic_DNA"/>
</dbReference>
<reference evidence="10 12" key="1">
    <citation type="journal article" date="2020" name="Stud. Mycol.">
        <title>101 Dothideomycetes genomes: a test case for predicting lifestyles and emergence of pathogens.</title>
        <authorList>
            <person name="Haridas S."/>
            <person name="Albert R."/>
            <person name="Binder M."/>
            <person name="Bloem J."/>
            <person name="Labutti K."/>
            <person name="Salamov A."/>
            <person name="Andreopoulos B."/>
            <person name="Baker S."/>
            <person name="Barry K."/>
            <person name="Bills G."/>
            <person name="Bluhm B."/>
            <person name="Cannon C."/>
            <person name="Castanera R."/>
            <person name="Culley D."/>
            <person name="Daum C."/>
            <person name="Ezra D."/>
            <person name="Gonzalez J."/>
            <person name="Henrissat B."/>
            <person name="Kuo A."/>
            <person name="Liang C."/>
            <person name="Lipzen A."/>
            <person name="Lutzoni F."/>
            <person name="Magnuson J."/>
            <person name="Mondo S."/>
            <person name="Nolan M."/>
            <person name="Ohm R."/>
            <person name="Pangilinan J."/>
            <person name="Park H.-J."/>
            <person name="Ramirez L."/>
            <person name="Alfaro M."/>
            <person name="Sun H."/>
            <person name="Tritt A."/>
            <person name="Yoshinaga Y."/>
            <person name="Zwiers L.-H."/>
            <person name="Turgeon B."/>
            <person name="Goodwin S."/>
            <person name="Spatafora J."/>
            <person name="Crous P."/>
            <person name="Grigoriev I."/>
        </authorList>
    </citation>
    <scope>NUCLEOTIDE SEQUENCE</scope>
    <source>
        <strain evidence="10 12">CBS 304.34</strain>
    </source>
</reference>
<keyword evidence="7" id="KW-0539">Nucleus</keyword>
<organism evidence="10">
    <name type="scientific">Mytilinidion resinicola</name>
    <dbReference type="NCBI Taxonomy" id="574789"/>
    <lineage>
        <taxon>Eukaryota</taxon>
        <taxon>Fungi</taxon>
        <taxon>Dikarya</taxon>
        <taxon>Ascomycota</taxon>
        <taxon>Pezizomycotina</taxon>
        <taxon>Dothideomycetes</taxon>
        <taxon>Pleosporomycetidae</taxon>
        <taxon>Mytilinidiales</taxon>
        <taxon>Mytilinidiaceae</taxon>
        <taxon>Mytilinidion</taxon>
    </lineage>
</organism>
<dbReference type="Pfam" id="PF22788">
    <property type="entry name" value="COP9_hel_rpt"/>
    <property type="match status" value="1"/>
</dbReference>
<protein>
    <recommendedName>
        <fullName evidence="4">COP9 signalosome complex subunit 3</fullName>
    </recommendedName>
</protein>
<keyword evidence="11" id="KW-1185">Reference proteome</keyword>
<evidence type="ECO:0000256" key="5">
    <source>
        <dbReference type="ARBA" id="ARBA00022490"/>
    </source>
</evidence>
<dbReference type="InterPro" id="IPR055089">
    <property type="entry name" value="COP9_N"/>
</dbReference>
<comment type="subcellular location">
    <subcellularLocation>
        <location evidence="2">Cytoplasm</location>
    </subcellularLocation>
    <subcellularLocation>
        <location evidence="1">Nucleus</location>
    </subcellularLocation>
</comment>
<dbReference type="PANTHER" id="PTHR10758:SF1">
    <property type="entry name" value="COP9 SIGNALOSOME COMPLEX SUBUNIT 3"/>
    <property type="match status" value="1"/>
</dbReference>
<dbReference type="InterPro" id="IPR000717">
    <property type="entry name" value="PCI_dom"/>
</dbReference>
<dbReference type="SUPFAM" id="SSF46785">
    <property type="entry name" value="Winged helix' DNA-binding domain"/>
    <property type="match status" value="1"/>
</dbReference>
<evidence type="ECO:0000256" key="7">
    <source>
        <dbReference type="ARBA" id="ARBA00023242"/>
    </source>
</evidence>
<dbReference type="OrthoDB" id="29061at2759"/>
<feature type="domain" description="PCI" evidence="8">
    <location>
        <begin position="337"/>
        <end position="402"/>
    </location>
</feature>
<evidence type="ECO:0000256" key="6">
    <source>
        <dbReference type="ARBA" id="ARBA00022790"/>
    </source>
</evidence>
<dbReference type="InterPro" id="IPR050756">
    <property type="entry name" value="CSN3"/>
</dbReference>
<reference evidence="12" key="2">
    <citation type="submission" date="2020-04" db="EMBL/GenBank/DDBJ databases">
        <authorList>
            <consortium name="NCBI Genome Project"/>
        </authorList>
    </citation>
    <scope>NUCLEOTIDE SEQUENCE</scope>
    <source>
        <strain evidence="12">CBS 304.34</strain>
    </source>
</reference>
<evidence type="ECO:0000256" key="4">
    <source>
        <dbReference type="ARBA" id="ARBA00014878"/>
    </source>
</evidence>
<reference evidence="12" key="3">
    <citation type="submission" date="2025-04" db="UniProtKB">
        <authorList>
            <consortium name="RefSeq"/>
        </authorList>
    </citation>
    <scope>IDENTIFICATION</scope>
    <source>
        <strain evidence="12">CBS 304.34</strain>
    </source>
</reference>
<dbReference type="InterPro" id="IPR036390">
    <property type="entry name" value="WH_DNA-bd_sf"/>
</dbReference>
<evidence type="ECO:0000256" key="1">
    <source>
        <dbReference type="ARBA" id="ARBA00004123"/>
    </source>
</evidence>
<dbReference type="GO" id="GO:0008180">
    <property type="term" value="C:COP9 signalosome"/>
    <property type="evidence" value="ECO:0007669"/>
    <property type="project" value="UniProtKB-KW"/>
</dbReference>
<keyword evidence="5" id="KW-0963">Cytoplasm</keyword>
<dbReference type="GeneID" id="54461258"/>
<comment type="similarity">
    <text evidence="3">Belongs to the CSN3 family.</text>
</comment>
<evidence type="ECO:0000256" key="2">
    <source>
        <dbReference type="ARBA" id="ARBA00004496"/>
    </source>
</evidence>
<dbReference type="GO" id="GO:0006511">
    <property type="term" value="P:ubiquitin-dependent protein catabolic process"/>
    <property type="evidence" value="ECO:0007669"/>
    <property type="project" value="TreeGrafter"/>
</dbReference>
<name>A0A6A6YG13_9PEZI</name>
<gene>
    <name evidence="10 12" type="ORF">BDZ99DRAFT_464601</name>
</gene>
<evidence type="ECO:0000313" key="10">
    <source>
        <dbReference type="EMBL" id="KAF2807680.1"/>
    </source>
</evidence>
<evidence type="ECO:0000313" key="11">
    <source>
        <dbReference type="Proteomes" id="UP000504636"/>
    </source>
</evidence>
<evidence type="ECO:0000259" key="9">
    <source>
        <dbReference type="Pfam" id="PF22788"/>
    </source>
</evidence>
<dbReference type="AlphaFoldDB" id="A0A6A6YG13"/>
<keyword evidence="6" id="KW-0736">Signalosome</keyword>
<dbReference type="RefSeq" id="XP_033574644.1">
    <property type="nucleotide sequence ID" value="XM_033720365.1"/>
</dbReference>
<dbReference type="Proteomes" id="UP000504636">
    <property type="component" value="Unplaced"/>
</dbReference>
<evidence type="ECO:0000313" key="12">
    <source>
        <dbReference type="RefSeq" id="XP_033574644.1"/>
    </source>
</evidence>
<evidence type="ECO:0000259" key="8">
    <source>
        <dbReference type="Pfam" id="PF01399"/>
    </source>
</evidence>